<dbReference type="EMBL" id="QEAP01000051">
    <property type="protein sequence ID" value="TPX76302.1"/>
    <property type="molecule type" value="Genomic_DNA"/>
</dbReference>
<comment type="caution">
    <text evidence="1">The sequence shown here is derived from an EMBL/GenBank/DDBJ whole genome shotgun (WGS) entry which is preliminary data.</text>
</comment>
<dbReference type="Proteomes" id="UP000320333">
    <property type="component" value="Unassembled WGS sequence"/>
</dbReference>
<sequence length="235" mass="25829">MDKQTDSAAEAIKAASLSLALAAEGEWPALEGMSSVHVRERSMLFGTSVEDSLSLFASGLSAWEMDHLRVSVGSFDPLLPLTHGVVFAVLDSETTLAAVPFSVMRPYLPLSPLKATVPTSASNASTSLITSYVVLMRATDAWLFHNLKVSTDWAVEARAWSSSVEEAKMRHKAERNRISSTPLPSNGDRDYWDSYDLSDVKNACRPMSSLSIAQDPKEAETDDYWNSYENNLSRF</sequence>
<reference evidence="1 2" key="1">
    <citation type="journal article" date="2019" name="Sci. Rep.">
        <title>Comparative genomics of chytrid fungi reveal insights into the obligate biotrophic and pathogenic lifestyle of Synchytrium endobioticum.</title>
        <authorList>
            <person name="van de Vossenberg B.T.L.H."/>
            <person name="Warris S."/>
            <person name="Nguyen H.D.T."/>
            <person name="van Gent-Pelzer M.P.E."/>
            <person name="Joly D.L."/>
            <person name="van de Geest H.C."/>
            <person name="Bonants P.J.M."/>
            <person name="Smith D.S."/>
            <person name="Levesque C.A."/>
            <person name="van der Lee T.A.J."/>
        </authorList>
    </citation>
    <scope>NUCLEOTIDE SEQUENCE [LARGE SCALE GENOMIC DNA]</scope>
    <source>
        <strain evidence="1 2">CBS 675.73</strain>
    </source>
</reference>
<protein>
    <submittedName>
        <fullName evidence="1">Uncharacterized protein</fullName>
    </submittedName>
</protein>
<dbReference type="OrthoDB" id="2113442at2759"/>
<organism evidence="1 2">
    <name type="scientific">Chytriomyces confervae</name>
    <dbReference type="NCBI Taxonomy" id="246404"/>
    <lineage>
        <taxon>Eukaryota</taxon>
        <taxon>Fungi</taxon>
        <taxon>Fungi incertae sedis</taxon>
        <taxon>Chytridiomycota</taxon>
        <taxon>Chytridiomycota incertae sedis</taxon>
        <taxon>Chytridiomycetes</taxon>
        <taxon>Chytridiales</taxon>
        <taxon>Chytriomycetaceae</taxon>
        <taxon>Chytriomyces</taxon>
    </lineage>
</organism>
<evidence type="ECO:0000313" key="1">
    <source>
        <dbReference type="EMBL" id="TPX76302.1"/>
    </source>
</evidence>
<evidence type="ECO:0000313" key="2">
    <source>
        <dbReference type="Proteomes" id="UP000320333"/>
    </source>
</evidence>
<keyword evidence="2" id="KW-1185">Reference proteome</keyword>
<dbReference type="AlphaFoldDB" id="A0A507FJA5"/>
<gene>
    <name evidence="1" type="ORF">CcCBS67573_g02428</name>
</gene>
<name>A0A507FJA5_9FUNG</name>
<accession>A0A507FJA5</accession>
<proteinExistence type="predicted"/>